<gene>
    <name evidence="2" type="ORF">K461DRAFT_295679</name>
</gene>
<dbReference type="PANTHER" id="PTHR21310:SF39">
    <property type="entry name" value="AMINOGLYCOSIDE PHOSPHOTRANSFERASE DOMAIN-CONTAINING PROTEIN"/>
    <property type="match status" value="1"/>
</dbReference>
<accession>A0A9P4IXQ7</accession>
<keyword evidence="2" id="KW-0418">Kinase</keyword>
<keyword evidence="2" id="KW-0808">Transferase</keyword>
<dbReference type="InterPro" id="IPR011009">
    <property type="entry name" value="Kinase-like_dom_sf"/>
</dbReference>
<dbReference type="GO" id="GO:0016301">
    <property type="term" value="F:kinase activity"/>
    <property type="evidence" value="ECO:0007669"/>
    <property type="project" value="UniProtKB-KW"/>
</dbReference>
<keyword evidence="3" id="KW-1185">Reference proteome</keyword>
<evidence type="ECO:0000313" key="3">
    <source>
        <dbReference type="Proteomes" id="UP000799439"/>
    </source>
</evidence>
<dbReference type="Gene3D" id="3.90.1200.10">
    <property type="match status" value="1"/>
</dbReference>
<dbReference type="AlphaFoldDB" id="A0A9P4IXQ7"/>
<dbReference type="Pfam" id="PF01636">
    <property type="entry name" value="APH"/>
    <property type="match status" value="1"/>
</dbReference>
<comment type="caution">
    <text evidence="2">The sequence shown here is derived from an EMBL/GenBank/DDBJ whole genome shotgun (WGS) entry which is preliminary data.</text>
</comment>
<dbReference type="Proteomes" id="UP000799439">
    <property type="component" value="Unassembled WGS sequence"/>
</dbReference>
<dbReference type="SUPFAM" id="SSF56112">
    <property type="entry name" value="Protein kinase-like (PK-like)"/>
    <property type="match status" value="1"/>
</dbReference>
<dbReference type="InterPro" id="IPR051678">
    <property type="entry name" value="AGP_Transferase"/>
</dbReference>
<organism evidence="2 3">
    <name type="scientific">Myriangium duriaei CBS 260.36</name>
    <dbReference type="NCBI Taxonomy" id="1168546"/>
    <lineage>
        <taxon>Eukaryota</taxon>
        <taxon>Fungi</taxon>
        <taxon>Dikarya</taxon>
        <taxon>Ascomycota</taxon>
        <taxon>Pezizomycotina</taxon>
        <taxon>Dothideomycetes</taxon>
        <taxon>Dothideomycetidae</taxon>
        <taxon>Myriangiales</taxon>
        <taxon>Myriangiaceae</taxon>
        <taxon>Myriangium</taxon>
    </lineage>
</organism>
<dbReference type="EMBL" id="ML996089">
    <property type="protein sequence ID" value="KAF2150395.1"/>
    <property type="molecule type" value="Genomic_DNA"/>
</dbReference>
<name>A0A9P4IXQ7_9PEZI</name>
<evidence type="ECO:0000259" key="1">
    <source>
        <dbReference type="Pfam" id="PF01636"/>
    </source>
</evidence>
<feature type="domain" description="Aminoglycoside phosphotransferase" evidence="1">
    <location>
        <begin position="45"/>
        <end position="241"/>
    </location>
</feature>
<evidence type="ECO:0000313" key="2">
    <source>
        <dbReference type="EMBL" id="KAF2150395.1"/>
    </source>
</evidence>
<reference evidence="2" key="1">
    <citation type="journal article" date="2020" name="Stud. Mycol.">
        <title>101 Dothideomycetes genomes: a test case for predicting lifestyles and emergence of pathogens.</title>
        <authorList>
            <person name="Haridas S."/>
            <person name="Albert R."/>
            <person name="Binder M."/>
            <person name="Bloem J."/>
            <person name="Labutti K."/>
            <person name="Salamov A."/>
            <person name="Andreopoulos B."/>
            <person name="Baker S."/>
            <person name="Barry K."/>
            <person name="Bills G."/>
            <person name="Bluhm B."/>
            <person name="Cannon C."/>
            <person name="Castanera R."/>
            <person name="Culley D."/>
            <person name="Daum C."/>
            <person name="Ezra D."/>
            <person name="Gonzalez J."/>
            <person name="Henrissat B."/>
            <person name="Kuo A."/>
            <person name="Liang C."/>
            <person name="Lipzen A."/>
            <person name="Lutzoni F."/>
            <person name="Magnuson J."/>
            <person name="Mondo S."/>
            <person name="Nolan M."/>
            <person name="Ohm R."/>
            <person name="Pangilinan J."/>
            <person name="Park H.-J."/>
            <person name="Ramirez L."/>
            <person name="Alfaro M."/>
            <person name="Sun H."/>
            <person name="Tritt A."/>
            <person name="Yoshinaga Y."/>
            <person name="Zwiers L.-H."/>
            <person name="Turgeon B."/>
            <person name="Goodwin S."/>
            <person name="Spatafora J."/>
            <person name="Crous P."/>
            <person name="Grigoriev I."/>
        </authorList>
    </citation>
    <scope>NUCLEOTIDE SEQUENCE</scope>
    <source>
        <strain evidence="2">CBS 260.36</strain>
    </source>
</reference>
<proteinExistence type="predicted"/>
<sequence length="370" mass="41463">MAPSTETFLQGDLLPASEVCNDDAIVAFCRPHNGRRKHLFKGHSTRVTVLNDHLVVKHGHIGPLEVRNQRWAYEHIDQSKVRIPRVVHTFGRDGRGYFIMEWLKDMREATLDDIPAVVKAVEHMHSVLAPDQDAPGPVGGGPAGMMFGDDDEVVFRDKLDLQRFINHRRRLKRSNICLDDAKLVLVHFDLAPRNIGILPDGTVCFLDWAAAGFYPHWFDIGQMRAYSDILPGSNEFKDELARQLQVSHPLTETERQYMWTFEVAILNCDIYGFAPWDSKNPLKDDDHHISNELSSSVPEIDFSAIVAPPPLPPSSGLPPIDLLSQDYCSIPYSRSSSTCSMKTISDPGEMETATAHCNRLAEGDGADLNQ</sequence>
<dbReference type="PANTHER" id="PTHR21310">
    <property type="entry name" value="AMINOGLYCOSIDE PHOSPHOTRANSFERASE-RELATED-RELATED"/>
    <property type="match status" value="1"/>
</dbReference>
<protein>
    <submittedName>
        <fullName evidence="2">Kinase-like protein</fullName>
    </submittedName>
</protein>
<dbReference type="InterPro" id="IPR002575">
    <property type="entry name" value="Aminoglycoside_PTrfase"/>
</dbReference>
<dbReference type="OrthoDB" id="3250044at2759"/>